<dbReference type="InterPro" id="IPR013538">
    <property type="entry name" value="ASHA1/2-like_C"/>
</dbReference>
<dbReference type="InterPro" id="IPR023393">
    <property type="entry name" value="START-like_dom_sf"/>
</dbReference>
<evidence type="ECO:0000313" key="3">
    <source>
        <dbReference type="EMBL" id="USQ94856.1"/>
    </source>
</evidence>
<evidence type="ECO:0000313" key="4">
    <source>
        <dbReference type="Proteomes" id="UP001057520"/>
    </source>
</evidence>
<dbReference type="SUPFAM" id="SSF55961">
    <property type="entry name" value="Bet v1-like"/>
    <property type="match status" value="1"/>
</dbReference>
<gene>
    <name evidence="3" type="ORF">MZV50_20145</name>
</gene>
<dbReference type="Pfam" id="PF08327">
    <property type="entry name" value="AHSA1"/>
    <property type="match status" value="1"/>
</dbReference>
<protein>
    <submittedName>
        <fullName evidence="3">SRPBCC family protein</fullName>
    </submittedName>
</protein>
<sequence>MTDRSCIHATFVVERVYAASPARVFAAFADPEKKKQWFKGPDEWGPPDQKYDFRVGGEEHSIGGPPGEPPHRFYNRYLEIIPNERIVYTYWMHHGEPLASASVATLEFRAEGAKTRVVVTEVGAFLDGYYSAEGREEGIRWQMEAVAKVVEG</sequence>
<keyword evidence="4" id="KW-1185">Reference proteome</keyword>
<organism evidence="3 4">
    <name type="scientific">Caulobacter segnis</name>
    <dbReference type="NCBI Taxonomy" id="88688"/>
    <lineage>
        <taxon>Bacteria</taxon>
        <taxon>Pseudomonadati</taxon>
        <taxon>Pseudomonadota</taxon>
        <taxon>Alphaproteobacteria</taxon>
        <taxon>Caulobacterales</taxon>
        <taxon>Caulobacteraceae</taxon>
        <taxon>Caulobacter</taxon>
    </lineage>
</organism>
<dbReference type="CDD" id="cd08900">
    <property type="entry name" value="SRPBCC_CalC_Aha1-like_7"/>
    <property type="match status" value="1"/>
</dbReference>
<evidence type="ECO:0000256" key="1">
    <source>
        <dbReference type="ARBA" id="ARBA00006817"/>
    </source>
</evidence>
<dbReference type="Proteomes" id="UP001057520">
    <property type="component" value="Chromosome"/>
</dbReference>
<evidence type="ECO:0000259" key="2">
    <source>
        <dbReference type="Pfam" id="PF08327"/>
    </source>
</evidence>
<reference evidence="3 4" key="1">
    <citation type="submission" date="2022-04" db="EMBL/GenBank/DDBJ databases">
        <title>Genome sequence of soybean root-associated Caulobacter segnis RL271.</title>
        <authorList>
            <person name="Longley R."/>
            <person name="Bonito G."/>
            <person name="Trigodet F."/>
            <person name="Crosson S."/>
            <person name="Fiebig A."/>
        </authorList>
    </citation>
    <scope>NUCLEOTIDE SEQUENCE [LARGE SCALE GENOMIC DNA]</scope>
    <source>
        <strain evidence="3 4">RL271</strain>
    </source>
</reference>
<name>A0ABY4ZQI3_9CAUL</name>
<accession>A0ABY4ZQI3</accession>
<dbReference type="Gene3D" id="3.30.530.20">
    <property type="match status" value="1"/>
</dbReference>
<dbReference type="EMBL" id="CP096040">
    <property type="protein sequence ID" value="USQ94856.1"/>
    <property type="molecule type" value="Genomic_DNA"/>
</dbReference>
<feature type="domain" description="Activator of Hsp90 ATPase homologue 1/2-like C-terminal" evidence="2">
    <location>
        <begin position="19"/>
        <end position="128"/>
    </location>
</feature>
<comment type="similarity">
    <text evidence="1">Belongs to the AHA1 family.</text>
</comment>
<proteinExistence type="inferred from homology"/>